<dbReference type="EMBL" id="KN822030">
    <property type="protein sequence ID" value="KIM64165.1"/>
    <property type="molecule type" value="Genomic_DNA"/>
</dbReference>
<name>A0A0C3DU77_9AGAM</name>
<dbReference type="HOGENOM" id="CLU_1278299_0_0_1"/>
<dbReference type="InParanoid" id="A0A0C3DU77"/>
<evidence type="ECO:0000313" key="1">
    <source>
        <dbReference type="EMBL" id="KIM64165.1"/>
    </source>
</evidence>
<sequence>MQITDSVEGSNTSKLQCFRTSTLDGLHDFVEWFVRNDKEQADTVLYVLCGSSWCKQSTPLKGLGKCRLCQRTPFSFGCCTPVEGDDRVDTSTWTWEPVSTTWRCHSRFKADYATTKLKSTGPNLVRDYMKYDLQCWASTTPRVHAASHISNTTIHSFFDITELATASEGTKQCQHGPWVQAASVQGCRPWLPEVQSWLAVVVCTHQFIRFLLNSHH</sequence>
<evidence type="ECO:0000313" key="2">
    <source>
        <dbReference type="Proteomes" id="UP000053989"/>
    </source>
</evidence>
<proteinExistence type="predicted"/>
<dbReference type="AlphaFoldDB" id="A0A0C3DU77"/>
<accession>A0A0C3DU77</accession>
<keyword evidence="2" id="KW-1185">Reference proteome</keyword>
<gene>
    <name evidence="1" type="ORF">SCLCIDRAFT_661286</name>
</gene>
<organism evidence="1 2">
    <name type="scientific">Scleroderma citrinum Foug A</name>
    <dbReference type="NCBI Taxonomy" id="1036808"/>
    <lineage>
        <taxon>Eukaryota</taxon>
        <taxon>Fungi</taxon>
        <taxon>Dikarya</taxon>
        <taxon>Basidiomycota</taxon>
        <taxon>Agaricomycotina</taxon>
        <taxon>Agaricomycetes</taxon>
        <taxon>Agaricomycetidae</taxon>
        <taxon>Boletales</taxon>
        <taxon>Sclerodermatineae</taxon>
        <taxon>Sclerodermataceae</taxon>
        <taxon>Scleroderma</taxon>
    </lineage>
</organism>
<protein>
    <submittedName>
        <fullName evidence="1">Uncharacterized protein</fullName>
    </submittedName>
</protein>
<reference evidence="2" key="2">
    <citation type="submission" date="2015-01" db="EMBL/GenBank/DDBJ databases">
        <title>Evolutionary Origins and Diversification of the Mycorrhizal Mutualists.</title>
        <authorList>
            <consortium name="DOE Joint Genome Institute"/>
            <consortium name="Mycorrhizal Genomics Consortium"/>
            <person name="Kohler A."/>
            <person name="Kuo A."/>
            <person name="Nagy L.G."/>
            <person name="Floudas D."/>
            <person name="Copeland A."/>
            <person name="Barry K.W."/>
            <person name="Cichocki N."/>
            <person name="Veneault-Fourrey C."/>
            <person name="LaButti K."/>
            <person name="Lindquist E.A."/>
            <person name="Lipzen A."/>
            <person name="Lundell T."/>
            <person name="Morin E."/>
            <person name="Murat C."/>
            <person name="Riley R."/>
            <person name="Ohm R."/>
            <person name="Sun H."/>
            <person name="Tunlid A."/>
            <person name="Henrissat B."/>
            <person name="Grigoriev I.V."/>
            <person name="Hibbett D.S."/>
            <person name="Martin F."/>
        </authorList>
    </citation>
    <scope>NUCLEOTIDE SEQUENCE [LARGE SCALE GENOMIC DNA]</scope>
    <source>
        <strain evidence="2">Foug A</strain>
    </source>
</reference>
<reference evidence="1 2" key="1">
    <citation type="submission" date="2014-04" db="EMBL/GenBank/DDBJ databases">
        <authorList>
            <consortium name="DOE Joint Genome Institute"/>
            <person name="Kuo A."/>
            <person name="Kohler A."/>
            <person name="Nagy L.G."/>
            <person name="Floudas D."/>
            <person name="Copeland A."/>
            <person name="Barry K.W."/>
            <person name="Cichocki N."/>
            <person name="Veneault-Fourrey C."/>
            <person name="LaButti K."/>
            <person name="Lindquist E.A."/>
            <person name="Lipzen A."/>
            <person name="Lundell T."/>
            <person name="Morin E."/>
            <person name="Murat C."/>
            <person name="Sun H."/>
            <person name="Tunlid A."/>
            <person name="Henrissat B."/>
            <person name="Grigoriev I.V."/>
            <person name="Hibbett D.S."/>
            <person name="Martin F."/>
            <person name="Nordberg H.P."/>
            <person name="Cantor M.N."/>
            <person name="Hua S.X."/>
        </authorList>
    </citation>
    <scope>NUCLEOTIDE SEQUENCE [LARGE SCALE GENOMIC DNA]</scope>
    <source>
        <strain evidence="1 2">Foug A</strain>
    </source>
</reference>
<dbReference type="Proteomes" id="UP000053989">
    <property type="component" value="Unassembled WGS sequence"/>
</dbReference>